<comment type="function">
    <text evidence="9">Site-specific tyrosine recombinase, which acts by catalyzing the cutting and rejoining of the recombining DNA molecules. The XerC-XerD complex is essential to convert dimers of the bacterial chromosome into monomers to permit their segregation at cell division. It also contributes to the segregational stability of plasmids.</text>
</comment>
<dbReference type="Pfam" id="PF02899">
    <property type="entry name" value="Phage_int_SAM_1"/>
    <property type="match status" value="1"/>
</dbReference>
<name>A0ABS0VUB6_9CORY</name>
<dbReference type="Proteomes" id="UP000625574">
    <property type="component" value="Unassembled WGS sequence"/>
</dbReference>
<dbReference type="InterPro" id="IPR044068">
    <property type="entry name" value="CB"/>
</dbReference>
<evidence type="ECO:0000256" key="2">
    <source>
        <dbReference type="ARBA" id="ARBA00022490"/>
    </source>
</evidence>
<dbReference type="HAMAP" id="MF_01808">
    <property type="entry name" value="Recomb_XerC_XerD"/>
    <property type="match status" value="1"/>
</dbReference>
<keyword evidence="5 9" id="KW-0229">DNA integration</keyword>
<keyword evidence="4 9" id="KW-0159">Chromosome partition</keyword>
<dbReference type="RefSeq" id="WP_198735838.1">
    <property type="nucleotide sequence ID" value="NZ_JAEIOT010000007.1"/>
</dbReference>
<accession>A0ABS0VUB6</accession>
<dbReference type="InterPro" id="IPR011010">
    <property type="entry name" value="DNA_brk_join_enz"/>
</dbReference>
<dbReference type="InterPro" id="IPR013762">
    <property type="entry name" value="Integrase-like_cat_sf"/>
</dbReference>
<comment type="caution">
    <text evidence="12">The sequence shown here is derived from an EMBL/GenBank/DDBJ whole genome shotgun (WGS) entry which is preliminary data.</text>
</comment>
<feature type="domain" description="Tyr recombinase" evidence="10">
    <location>
        <begin position="116"/>
        <end position="306"/>
    </location>
</feature>
<keyword evidence="8 9" id="KW-0131">Cell cycle</keyword>
<keyword evidence="2 9" id="KW-0963">Cytoplasm</keyword>
<comment type="subunit">
    <text evidence="9">Forms a cyclic heterotetrameric complex composed of two molecules of XerC and two molecules of XerD.</text>
</comment>
<evidence type="ECO:0000256" key="6">
    <source>
        <dbReference type="ARBA" id="ARBA00023125"/>
    </source>
</evidence>
<feature type="active site" evidence="9">
    <location>
        <position position="258"/>
    </location>
</feature>
<keyword evidence="13" id="KW-1185">Reference proteome</keyword>
<dbReference type="CDD" id="cd00798">
    <property type="entry name" value="INT_XerDC_C"/>
    <property type="match status" value="1"/>
</dbReference>
<evidence type="ECO:0000256" key="4">
    <source>
        <dbReference type="ARBA" id="ARBA00022829"/>
    </source>
</evidence>
<comment type="similarity">
    <text evidence="9">Belongs to the 'phage' integrase family. XerC subfamily.</text>
</comment>
<dbReference type="PANTHER" id="PTHR30349">
    <property type="entry name" value="PHAGE INTEGRASE-RELATED"/>
    <property type="match status" value="1"/>
</dbReference>
<evidence type="ECO:0000256" key="3">
    <source>
        <dbReference type="ARBA" id="ARBA00022618"/>
    </source>
</evidence>
<feature type="active site" description="O-(3'-phospho-DNA)-tyrosine intermediate" evidence="9">
    <location>
        <position position="293"/>
    </location>
</feature>
<dbReference type="EMBL" id="JAEIOT010000007">
    <property type="protein sequence ID" value="MBI9000368.1"/>
    <property type="molecule type" value="Genomic_DNA"/>
</dbReference>
<keyword evidence="7 9" id="KW-0233">DNA recombination</keyword>
<evidence type="ECO:0000256" key="7">
    <source>
        <dbReference type="ARBA" id="ARBA00023172"/>
    </source>
</evidence>
<proteinExistence type="inferred from homology"/>
<dbReference type="PANTHER" id="PTHR30349:SF81">
    <property type="entry name" value="TYROSINE RECOMBINASE XERC"/>
    <property type="match status" value="1"/>
</dbReference>
<dbReference type="InterPro" id="IPR050090">
    <property type="entry name" value="Tyrosine_recombinase_XerCD"/>
</dbReference>
<organism evidence="12 13">
    <name type="scientific">Corynebacterium marambiense</name>
    <dbReference type="NCBI Taxonomy" id="2765364"/>
    <lineage>
        <taxon>Bacteria</taxon>
        <taxon>Bacillati</taxon>
        <taxon>Actinomycetota</taxon>
        <taxon>Actinomycetes</taxon>
        <taxon>Mycobacteriales</taxon>
        <taxon>Corynebacteriaceae</taxon>
        <taxon>Corynebacterium</taxon>
    </lineage>
</organism>
<feature type="active site" evidence="9">
    <location>
        <position position="284"/>
    </location>
</feature>
<feature type="active site" evidence="9">
    <location>
        <position position="188"/>
    </location>
</feature>
<dbReference type="Gene3D" id="1.10.443.10">
    <property type="entry name" value="Intergrase catalytic core"/>
    <property type="match status" value="1"/>
</dbReference>
<dbReference type="Gene3D" id="1.10.150.130">
    <property type="match status" value="1"/>
</dbReference>
<comment type="subcellular location">
    <subcellularLocation>
        <location evidence="1 9">Cytoplasm</location>
    </subcellularLocation>
</comment>
<protein>
    <recommendedName>
        <fullName evidence="9">Tyrosine recombinase XerC</fullName>
    </recommendedName>
</protein>
<evidence type="ECO:0000259" key="11">
    <source>
        <dbReference type="PROSITE" id="PS51900"/>
    </source>
</evidence>
<keyword evidence="6 9" id="KW-0238">DNA-binding</keyword>
<dbReference type="InterPro" id="IPR023009">
    <property type="entry name" value="Tyrosine_recombinase_XerC/XerD"/>
</dbReference>
<evidence type="ECO:0000256" key="5">
    <source>
        <dbReference type="ARBA" id="ARBA00022908"/>
    </source>
</evidence>
<evidence type="ECO:0000259" key="10">
    <source>
        <dbReference type="PROSITE" id="PS51898"/>
    </source>
</evidence>
<evidence type="ECO:0000256" key="8">
    <source>
        <dbReference type="ARBA" id="ARBA00023306"/>
    </source>
</evidence>
<dbReference type="NCBIfam" id="NF001399">
    <property type="entry name" value="PRK00283.1"/>
    <property type="match status" value="1"/>
</dbReference>
<evidence type="ECO:0000256" key="9">
    <source>
        <dbReference type="HAMAP-Rule" id="MF_01808"/>
    </source>
</evidence>
<reference evidence="12 13" key="1">
    <citation type="submission" date="2020-12" db="EMBL/GenBank/DDBJ databases">
        <title>Genome public.</title>
        <authorList>
            <person name="Sun Q."/>
        </authorList>
    </citation>
    <scope>NUCLEOTIDE SEQUENCE [LARGE SCALE GENOMIC DNA]</scope>
    <source>
        <strain evidence="12 13">CCM 8864</strain>
    </source>
</reference>
<feature type="domain" description="Core-binding (CB)" evidence="11">
    <location>
        <begin position="2"/>
        <end position="95"/>
    </location>
</feature>
<dbReference type="InterPro" id="IPR010998">
    <property type="entry name" value="Integrase_recombinase_N"/>
</dbReference>
<sequence>MTDPRELAETWLDHLVVERGVSSNTESNYRRDLRRYLGWLDAVGLDDLRYVRETDIERYLAYLRTADPDTGRRALAASSAARALVVARGLHRFGVAEGKLELDVASQVQPPSVDERLPDALTVEQVGSLIDAVPCGEHARPADLRDRALLELLYGTGARISEITALLVDDAPRPTEDGSMTMLVLTGKGDIQRIVPVGGPAIRAVEEWLIRGRPAMSRGKTHALLLNRRGGPLSRQSAWRIIREVADRAGLGMDISPHTLRHSYATHLLQGGANIRVVQELLGHASVTTTQIYTHVTPENLRQVWASAHPRA</sequence>
<dbReference type="SUPFAM" id="SSF56349">
    <property type="entry name" value="DNA breaking-rejoining enzymes"/>
    <property type="match status" value="1"/>
</dbReference>
<dbReference type="PROSITE" id="PS51898">
    <property type="entry name" value="TYR_RECOMBINASE"/>
    <property type="match status" value="1"/>
</dbReference>
<keyword evidence="3 9" id="KW-0132">Cell division</keyword>
<gene>
    <name evidence="9" type="primary">xerC</name>
    <name evidence="12" type="ORF">JDV76_05210</name>
</gene>
<evidence type="ECO:0000313" key="12">
    <source>
        <dbReference type="EMBL" id="MBI9000368.1"/>
    </source>
</evidence>
<feature type="active site" evidence="9">
    <location>
        <position position="261"/>
    </location>
</feature>
<dbReference type="PROSITE" id="PS51900">
    <property type="entry name" value="CB"/>
    <property type="match status" value="1"/>
</dbReference>
<dbReference type="InterPro" id="IPR004107">
    <property type="entry name" value="Integrase_SAM-like_N"/>
</dbReference>
<evidence type="ECO:0000256" key="1">
    <source>
        <dbReference type="ARBA" id="ARBA00004496"/>
    </source>
</evidence>
<dbReference type="InterPro" id="IPR002104">
    <property type="entry name" value="Integrase_catalytic"/>
</dbReference>
<feature type="active site" evidence="9">
    <location>
        <position position="159"/>
    </location>
</feature>
<evidence type="ECO:0000313" key="13">
    <source>
        <dbReference type="Proteomes" id="UP000625574"/>
    </source>
</evidence>
<dbReference type="Pfam" id="PF00589">
    <property type="entry name" value="Phage_integrase"/>
    <property type="match status" value="1"/>
</dbReference>